<name>A0AA41QZP2_9BACT</name>
<dbReference type="RefSeq" id="WP_246903876.1">
    <property type="nucleotide sequence ID" value="NZ_JALJRB010000004.1"/>
</dbReference>
<evidence type="ECO:0000313" key="1">
    <source>
        <dbReference type="EMBL" id="MCJ8500102.1"/>
    </source>
</evidence>
<keyword evidence="2" id="KW-1185">Reference proteome</keyword>
<reference evidence="1" key="1">
    <citation type="submission" date="2022-04" db="EMBL/GenBank/DDBJ databases">
        <title>Desulfatitalea alkaliphila sp. nov., a novel anaerobic sulfate-reducing bacterium isolated from terrestrial mud volcano, Taman Peninsula, Russia.</title>
        <authorList>
            <person name="Khomyakova M.A."/>
            <person name="Merkel A.Y."/>
            <person name="Slobodkin A.I."/>
        </authorList>
    </citation>
    <scope>NUCLEOTIDE SEQUENCE</scope>
    <source>
        <strain evidence="1">M08but</strain>
    </source>
</reference>
<accession>A0AA41QZP2</accession>
<dbReference type="AlphaFoldDB" id="A0AA41QZP2"/>
<sequence length="749" mass="83393">MPIPRYRLDDRNFDDLVKEMVARIPSHTPEWTNPRVGDPGRTLIDLFAWLGDTLLYRVNLLPERQRLEFLRLLHIPMHPARPASGLVTLEVRNKQTIGPVHVPRYTRIKGSVDFETAAETTVLPFAGMVFVKRRPSEEEALVVADIKDVLEQVYNIGSNSGEQYITTPVFQNPRVDAGGLDVAKETIDQCLWFALLAPEADPDRTGRVRQAFDPDADGPRRIRIGIEPGVKIDPFEENIRQALPMHDAWQWEMPSRRTADDMAAHNIAYFPLEIREDTTLGFIQRGIVQLVLPPADQIALPENSVDEDIYAGTGNRPPRIDDETIAGRLLTWIRLRPRRKAHSLALDWAGINAVPIDQLKTLRNVILATADGTPDLTLTLPGTSVEASSFRLQVEEKGVGYKDWHPLPLHMAGRFDTVYELDSEAGTVTFGDGLRGAIPEAGSRIRLQRMRSGGGRDGNIQAGNLSAIHHPGLAVVQPIPTRDGMDAETLDQAEKRIPAVLKHCHRAVTEADYRQIASETPGLALGRVEVLPKFKPQQKLSDVIGVISVMVLPKGDYHRPPNPRPDRHMLARVHRYVDERRPIGVELYVIGADYVPLGVGVAVTLREGIARQQTLEQVKNALYDFLWPLPPGGHQHTGWPLGRFVDNQELAVIVARVAGVLTVEGVNLFRRDSARRWEPVEGGLEHQMRLETWQLPELQAVVVVEDEEPLTDLEAALGAESRPVGEWDDDPAGGPGDKIAIPVVPEICK</sequence>
<proteinExistence type="predicted"/>
<protein>
    <submittedName>
        <fullName evidence="1">Baseplate assembly protein</fullName>
    </submittedName>
</protein>
<organism evidence="1 2">
    <name type="scientific">Desulfatitalea alkaliphila</name>
    <dbReference type="NCBI Taxonomy" id="2929485"/>
    <lineage>
        <taxon>Bacteria</taxon>
        <taxon>Pseudomonadati</taxon>
        <taxon>Thermodesulfobacteriota</taxon>
        <taxon>Desulfobacteria</taxon>
        <taxon>Desulfobacterales</taxon>
        <taxon>Desulfosarcinaceae</taxon>
        <taxon>Desulfatitalea</taxon>
    </lineage>
</organism>
<dbReference type="Proteomes" id="UP001165427">
    <property type="component" value="Unassembled WGS sequence"/>
</dbReference>
<comment type="caution">
    <text evidence="1">The sequence shown here is derived from an EMBL/GenBank/DDBJ whole genome shotgun (WGS) entry which is preliminary data.</text>
</comment>
<dbReference type="InterPro" id="IPR011749">
    <property type="entry name" value="CHP02243"/>
</dbReference>
<dbReference type="EMBL" id="JALJRB010000004">
    <property type="protein sequence ID" value="MCJ8500102.1"/>
    <property type="molecule type" value="Genomic_DNA"/>
</dbReference>
<gene>
    <name evidence="1" type="ORF">MRX98_05910</name>
</gene>
<evidence type="ECO:0000313" key="2">
    <source>
        <dbReference type="Proteomes" id="UP001165427"/>
    </source>
</evidence>
<dbReference type="NCBIfam" id="TIGR02243">
    <property type="entry name" value="putative baseplate assembly protein"/>
    <property type="match status" value="1"/>
</dbReference>